<evidence type="ECO:0000313" key="2">
    <source>
        <dbReference type="EMBL" id="ATF09149.1"/>
    </source>
</evidence>
<accession>A0A291B801</accession>
<proteinExistence type="predicted"/>
<feature type="compositionally biased region" description="Basic and acidic residues" evidence="1">
    <location>
        <begin position="35"/>
        <end position="45"/>
    </location>
</feature>
<dbReference type="EMBL" id="CP020660">
    <property type="protein sequence ID" value="ATF09149.1"/>
    <property type="molecule type" value="Genomic_DNA"/>
</dbReference>
<reference evidence="3" key="1">
    <citation type="submission" date="2017-04" db="EMBL/GenBank/DDBJ databases">
        <title>Genome evolution of the luminous symbionts of deep sea anglerfish.</title>
        <authorList>
            <person name="Hendry T.A."/>
        </authorList>
    </citation>
    <scope>NUCLEOTIDE SEQUENCE [LARGE SCALE GENOMIC DNA]</scope>
</reference>
<dbReference type="Proteomes" id="UP000218160">
    <property type="component" value="Chromosome 1"/>
</dbReference>
<feature type="region of interest" description="Disordered" evidence="1">
    <location>
        <begin position="1"/>
        <end position="45"/>
    </location>
</feature>
<evidence type="ECO:0000313" key="3">
    <source>
        <dbReference type="Proteomes" id="UP000218160"/>
    </source>
</evidence>
<sequence>MALINFVPSQKATQRDIEPKGSSCPHWQNLRNNKSIKEADRVQYA</sequence>
<evidence type="ECO:0000256" key="1">
    <source>
        <dbReference type="SAM" id="MobiDB-lite"/>
    </source>
</evidence>
<protein>
    <submittedName>
        <fullName evidence="2">Uncharacterized protein</fullName>
    </submittedName>
</protein>
<organism evidence="2 3">
    <name type="scientific">Candidatus Enterovibrio altilux</name>
    <dbReference type="NCBI Taxonomy" id="1927128"/>
    <lineage>
        <taxon>Bacteria</taxon>
        <taxon>Pseudomonadati</taxon>
        <taxon>Pseudomonadota</taxon>
        <taxon>Gammaproteobacteria</taxon>
        <taxon>Vibrionales</taxon>
        <taxon>Vibrionaceae</taxon>
        <taxon>Enterovibrio</taxon>
    </lineage>
</organism>
<keyword evidence="3" id="KW-1185">Reference proteome</keyword>
<name>A0A291B801_9GAMM</name>
<dbReference type="KEGG" id="elux:BTN50_0627"/>
<gene>
    <name evidence="2" type="ORF">BTN50_0627</name>
</gene>
<dbReference type="AlphaFoldDB" id="A0A291B801"/>